<sequence length="672" mass="77096">MTAYYHTEIYQHLPSSQSHRRQLRPQDGETSDDSPLMVRDWNPSLPLSALPICMQMKRLTNDLRQQQRHNLGNWKSWSQIQYIKLKRSRDQFYKVASSLFQWRHTLIKIEGRFGMGVKAYFVFLKYLLGLNLILSIIIIGAVLIPTLVYKGNVECLKGICIREKFSVLDIVLGSGVLQNTPLFYGYYECESGEKCMNNSLLFLLGMTCIFVLSLVMVIRRTVIGYKHTWITGSHNNVSISHKIFSGWDFCIQDDSAAMLKHNLIRNELKMDLEDHVFHRRVSQRTLRQWISLYVLRILLNVLVLALLGGSFYMIFVATRYSKEKKKSNVALSQDSWIINLIVGYLPAITITTANYLLPRAFRKISVFEDYSLTVQLNLTLIRSTFLKLASLGIYILFLYKWRKSDNQNGEISFRCECQTPPNSTFPSNNTTEGVQFVMCWENDFGKQMYQLSVFDLLASFINIFFISFPTKWIRERYPLSVLARRLNQQFEITLHVLDLVYSQTVTWMGVFYCPLLTCIATVKLTAVFYMKKFFVLRCCAPAQKMFRTHSSLVLFHFTLLLGLLIAAIHLSVSLGDDVTGIRPSPCGPFSSITVSEVLSKSVGILPDFVQSALRTMNSKAVGLPLIMVEIVILTCFASRGQANNKTIERLKGMLVMCNSDKRFLLKQHSSGM</sequence>
<keyword evidence="4 6" id="KW-1133">Transmembrane helix</keyword>
<evidence type="ECO:0000256" key="3">
    <source>
        <dbReference type="ARBA" id="ARBA00022692"/>
    </source>
</evidence>
<evidence type="ECO:0000256" key="7">
    <source>
        <dbReference type="SAM" id="MobiDB-lite"/>
    </source>
</evidence>
<evidence type="ECO:0000313" key="10">
    <source>
        <dbReference type="Proteomes" id="UP001591681"/>
    </source>
</evidence>
<name>A0ABD1JSI5_9TELE</name>
<keyword evidence="3 6" id="KW-0812">Transmembrane</keyword>
<dbReference type="Pfam" id="PF07810">
    <property type="entry name" value="TMC"/>
    <property type="match status" value="1"/>
</dbReference>
<feature type="transmembrane region" description="Helical" evidence="6">
    <location>
        <begin position="199"/>
        <end position="218"/>
    </location>
</feature>
<evidence type="ECO:0000256" key="2">
    <source>
        <dbReference type="ARBA" id="ARBA00006510"/>
    </source>
</evidence>
<evidence type="ECO:0000259" key="8">
    <source>
        <dbReference type="Pfam" id="PF07810"/>
    </source>
</evidence>
<dbReference type="PANTHER" id="PTHR23302">
    <property type="entry name" value="TRANSMEMBRANE CHANNEL-RELATED"/>
    <property type="match status" value="1"/>
</dbReference>
<feature type="transmembrane region" description="Helical" evidence="6">
    <location>
        <begin position="509"/>
        <end position="530"/>
    </location>
</feature>
<evidence type="ECO:0000256" key="1">
    <source>
        <dbReference type="ARBA" id="ARBA00004141"/>
    </source>
</evidence>
<comment type="similarity">
    <text evidence="2 6">Belongs to the TMC family.</text>
</comment>
<dbReference type="InterPro" id="IPR038900">
    <property type="entry name" value="TMC"/>
</dbReference>
<proteinExistence type="inferred from homology"/>
<feature type="domain" description="TMC" evidence="8">
    <location>
        <begin position="439"/>
        <end position="548"/>
    </location>
</feature>
<feature type="transmembrane region" description="Helical" evidence="6">
    <location>
        <begin position="336"/>
        <end position="357"/>
    </location>
</feature>
<feature type="transmembrane region" description="Helical" evidence="6">
    <location>
        <begin position="293"/>
        <end position="315"/>
    </location>
</feature>
<feature type="transmembrane region" description="Helical" evidence="6">
    <location>
        <begin position="448"/>
        <end position="468"/>
    </location>
</feature>
<evidence type="ECO:0000256" key="5">
    <source>
        <dbReference type="ARBA" id="ARBA00023136"/>
    </source>
</evidence>
<feature type="transmembrane region" description="Helical" evidence="6">
    <location>
        <begin position="551"/>
        <end position="572"/>
    </location>
</feature>
<dbReference type="AlphaFoldDB" id="A0ABD1JSI5"/>
<keyword evidence="10" id="KW-1185">Reference proteome</keyword>
<keyword evidence="5 6" id="KW-0472">Membrane</keyword>
<gene>
    <name evidence="9" type="ORF">ACEWY4_014533</name>
</gene>
<evidence type="ECO:0000313" key="9">
    <source>
        <dbReference type="EMBL" id="KAL2089845.1"/>
    </source>
</evidence>
<evidence type="ECO:0000256" key="4">
    <source>
        <dbReference type="ARBA" id="ARBA00022989"/>
    </source>
</evidence>
<reference evidence="9 10" key="1">
    <citation type="submission" date="2024-09" db="EMBL/GenBank/DDBJ databases">
        <title>A chromosome-level genome assembly of Gray's grenadier anchovy, Coilia grayii.</title>
        <authorList>
            <person name="Fu Z."/>
        </authorList>
    </citation>
    <scope>NUCLEOTIDE SEQUENCE [LARGE SCALE GENOMIC DNA]</scope>
    <source>
        <strain evidence="9">G4</strain>
        <tissue evidence="9">Muscle</tissue>
    </source>
</reference>
<feature type="region of interest" description="Disordered" evidence="7">
    <location>
        <begin position="14"/>
        <end position="38"/>
    </location>
</feature>
<comment type="subcellular location">
    <subcellularLocation>
        <location evidence="1 6">Membrane</location>
        <topology evidence="1 6">Multi-pass membrane protein</topology>
    </subcellularLocation>
</comment>
<comment type="caution">
    <text evidence="9">The sequence shown here is derived from an EMBL/GenBank/DDBJ whole genome shotgun (WGS) entry which is preliminary data.</text>
</comment>
<evidence type="ECO:0000256" key="6">
    <source>
        <dbReference type="RuleBase" id="RU310713"/>
    </source>
</evidence>
<protein>
    <recommendedName>
        <fullName evidence="6">Transmembrane channel-like protein</fullName>
    </recommendedName>
</protein>
<dbReference type="EMBL" id="JBHFQA010000012">
    <property type="protein sequence ID" value="KAL2089845.1"/>
    <property type="molecule type" value="Genomic_DNA"/>
</dbReference>
<organism evidence="9 10">
    <name type="scientific">Coilia grayii</name>
    <name type="common">Gray's grenadier anchovy</name>
    <dbReference type="NCBI Taxonomy" id="363190"/>
    <lineage>
        <taxon>Eukaryota</taxon>
        <taxon>Metazoa</taxon>
        <taxon>Chordata</taxon>
        <taxon>Craniata</taxon>
        <taxon>Vertebrata</taxon>
        <taxon>Euteleostomi</taxon>
        <taxon>Actinopterygii</taxon>
        <taxon>Neopterygii</taxon>
        <taxon>Teleostei</taxon>
        <taxon>Clupei</taxon>
        <taxon>Clupeiformes</taxon>
        <taxon>Clupeoidei</taxon>
        <taxon>Engraulidae</taxon>
        <taxon>Coilinae</taxon>
        <taxon>Coilia</taxon>
    </lineage>
</organism>
<feature type="transmembrane region" description="Helical" evidence="6">
    <location>
        <begin position="620"/>
        <end position="637"/>
    </location>
</feature>
<dbReference type="InterPro" id="IPR012496">
    <property type="entry name" value="TMC_dom"/>
</dbReference>
<accession>A0ABD1JSI5</accession>
<feature type="transmembrane region" description="Helical" evidence="6">
    <location>
        <begin position="122"/>
        <end position="145"/>
    </location>
</feature>
<dbReference type="Proteomes" id="UP001591681">
    <property type="component" value="Unassembled WGS sequence"/>
</dbReference>
<dbReference type="GO" id="GO:0016020">
    <property type="term" value="C:membrane"/>
    <property type="evidence" value="ECO:0007669"/>
    <property type="project" value="UniProtKB-SubCell"/>
</dbReference>
<dbReference type="PANTHER" id="PTHR23302:SF66">
    <property type="entry name" value="TRANSMEMBRANE CHANNEL-LIKE PROTEIN"/>
    <property type="match status" value="1"/>
</dbReference>